<dbReference type="NCBIfam" id="TIGR03953">
    <property type="entry name" value="rplD_bact"/>
    <property type="match status" value="1"/>
</dbReference>
<proteinExistence type="inferred from homology"/>
<keyword evidence="5" id="KW-0699">rRNA-binding</keyword>
<comment type="subunit">
    <text evidence="5">Part of the 50S ribosomal subunit.</text>
</comment>
<evidence type="ECO:0000256" key="2">
    <source>
        <dbReference type="ARBA" id="ARBA00022980"/>
    </source>
</evidence>
<feature type="compositionally biased region" description="Basic residues" evidence="6">
    <location>
        <begin position="60"/>
        <end position="71"/>
    </location>
</feature>
<dbReference type="EMBL" id="CP001928">
    <property type="protein sequence ID" value="ADI38850.1"/>
    <property type="molecule type" value="Genomic_DNA"/>
</dbReference>
<comment type="function">
    <text evidence="5">One of the primary rRNA binding proteins, this protein initially binds near the 5'-end of the 23S rRNA. It is important during the early stages of 50S assembly. It makes multiple contacts with different domains of the 23S rRNA in the assembled 50S subunit and ribosome.</text>
</comment>
<dbReference type="GO" id="GO:0003735">
    <property type="term" value="F:structural constituent of ribosome"/>
    <property type="evidence" value="ECO:0007669"/>
    <property type="project" value="InterPro"/>
</dbReference>
<dbReference type="InterPro" id="IPR013005">
    <property type="entry name" value="Ribosomal_uL4-like"/>
</dbReference>
<dbReference type="Pfam" id="PF00573">
    <property type="entry name" value="Ribosomal_L4"/>
    <property type="match status" value="1"/>
</dbReference>
<dbReference type="HAMAP" id="MF_01328_B">
    <property type="entry name" value="Ribosomal_uL4_B"/>
    <property type="match status" value="1"/>
</dbReference>
<evidence type="ECO:0000256" key="4">
    <source>
        <dbReference type="ARBA" id="ARBA00035244"/>
    </source>
</evidence>
<dbReference type="GO" id="GO:0006412">
    <property type="term" value="P:translation"/>
    <property type="evidence" value="ECO:0007669"/>
    <property type="project" value="UniProtKB-UniRule"/>
</dbReference>
<name>D6YS05_WADCW</name>
<evidence type="ECO:0000313" key="8">
    <source>
        <dbReference type="Proteomes" id="UP000001505"/>
    </source>
</evidence>
<dbReference type="GO" id="GO:0005840">
    <property type="term" value="C:ribosome"/>
    <property type="evidence" value="ECO:0007669"/>
    <property type="project" value="UniProtKB-KW"/>
</dbReference>
<dbReference type="InterPro" id="IPR023574">
    <property type="entry name" value="Ribosomal_uL4_dom_sf"/>
</dbReference>
<evidence type="ECO:0000256" key="5">
    <source>
        <dbReference type="HAMAP-Rule" id="MF_01328"/>
    </source>
</evidence>
<dbReference type="Proteomes" id="UP000001505">
    <property type="component" value="Chromosome"/>
</dbReference>
<keyword evidence="5" id="KW-0694">RNA-binding</keyword>
<dbReference type="AlphaFoldDB" id="D6YS05"/>
<dbReference type="PANTHER" id="PTHR10746:SF6">
    <property type="entry name" value="LARGE RIBOSOMAL SUBUNIT PROTEIN UL4M"/>
    <property type="match status" value="1"/>
</dbReference>
<dbReference type="InterPro" id="IPR002136">
    <property type="entry name" value="Ribosomal_uL4"/>
</dbReference>
<evidence type="ECO:0000313" key="7">
    <source>
        <dbReference type="EMBL" id="ADI38850.1"/>
    </source>
</evidence>
<dbReference type="HOGENOM" id="CLU_041575_5_2_0"/>
<comment type="similarity">
    <text evidence="1 5">Belongs to the universal ribosomal protein uL4 family.</text>
</comment>
<comment type="function">
    <text evidence="5">Forms part of the polypeptide exit tunnel.</text>
</comment>
<dbReference type="RefSeq" id="WP_013182558.1">
    <property type="nucleotide sequence ID" value="NC_014225.1"/>
</dbReference>
<dbReference type="OrthoDB" id="9803201at2"/>
<organism evidence="7 8">
    <name type="scientific">Waddlia chondrophila (strain ATCC VR-1470 / WSU 86-1044)</name>
    <dbReference type="NCBI Taxonomy" id="716544"/>
    <lineage>
        <taxon>Bacteria</taxon>
        <taxon>Pseudomonadati</taxon>
        <taxon>Chlamydiota</taxon>
        <taxon>Chlamydiia</taxon>
        <taxon>Parachlamydiales</taxon>
        <taxon>Waddliaceae</taxon>
        <taxon>Waddlia</taxon>
    </lineage>
</organism>
<keyword evidence="8" id="KW-1185">Reference proteome</keyword>
<gene>
    <name evidence="5 7" type="primary">rplD</name>
    <name evidence="7" type="ordered locus">wcw_1501</name>
</gene>
<sequence length="227" mass="25643">MTELKKYNLEGKETGSVEANAKITESSIHSQLIKEYIVAIRKNARQWSANTKGRSEVKHTTKKPHRQKGTGRARQGSLVAPQFRGGGVVFGPKPKFDQHVRINKKEKRSAIRFLLGEMMRENRMIVLENAMMDKPKTKTLAAFIKKANLGKRVLFLAEGKHEEIQTAHKTVAVSVKCNDHENFRKSLNNIPKTQFALAKNVNGYDLMLADNIVVTEAALEEINHWLA</sequence>
<evidence type="ECO:0000256" key="1">
    <source>
        <dbReference type="ARBA" id="ARBA00010528"/>
    </source>
</evidence>
<keyword evidence="3 5" id="KW-0687">Ribonucleoprotein</keyword>
<evidence type="ECO:0000256" key="6">
    <source>
        <dbReference type="SAM" id="MobiDB-lite"/>
    </source>
</evidence>
<dbReference type="Gene3D" id="3.40.1370.10">
    <property type="match status" value="1"/>
</dbReference>
<dbReference type="PANTHER" id="PTHR10746">
    <property type="entry name" value="50S RIBOSOMAL PROTEIN L4"/>
    <property type="match status" value="1"/>
</dbReference>
<keyword evidence="2 5" id="KW-0689">Ribosomal protein</keyword>
<evidence type="ECO:0000256" key="3">
    <source>
        <dbReference type="ARBA" id="ARBA00023274"/>
    </source>
</evidence>
<dbReference type="KEGG" id="wch:wcw_1501"/>
<dbReference type="STRING" id="716544.wcw_1501"/>
<dbReference type="eggNOG" id="COG0088">
    <property type="taxonomic scope" value="Bacteria"/>
</dbReference>
<dbReference type="GO" id="GO:1990904">
    <property type="term" value="C:ribonucleoprotein complex"/>
    <property type="evidence" value="ECO:0007669"/>
    <property type="project" value="UniProtKB-KW"/>
</dbReference>
<reference evidence="7 8" key="1">
    <citation type="journal article" date="2010" name="PLoS ONE">
        <title>The Waddlia genome: a window into chlamydial biology.</title>
        <authorList>
            <person name="Bertelli C."/>
            <person name="Collyn F."/>
            <person name="Croxatto A."/>
            <person name="Ruckert C."/>
            <person name="Polkinghorne A."/>
            <person name="Kebbi-Beghdadi C."/>
            <person name="Goesmann A."/>
            <person name="Vaughan L."/>
            <person name="Greub G."/>
        </authorList>
    </citation>
    <scope>NUCLEOTIDE SEQUENCE [LARGE SCALE GENOMIC DNA]</scope>
    <source>
        <strain evidence="8">ATCC VR-1470 / WSU 86-1044</strain>
    </source>
</reference>
<protein>
    <recommendedName>
        <fullName evidence="4 5">Large ribosomal subunit protein uL4</fullName>
    </recommendedName>
</protein>
<feature type="region of interest" description="Disordered" evidence="6">
    <location>
        <begin position="47"/>
        <end position="74"/>
    </location>
</feature>
<dbReference type="GO" id="GO:0019843">
    <property type="term" value="F:rRNA binding"/>
    <property type="evidence" value="ECO:0007669"/>
    <property type="project" value="UniProtKB-UniRule"/>
</dbReference>
<accession>D6YS05</accession>
<dbReference type="SUPFAM" id="SSF52166">
    <property type="entry name" value="Ribosomal protein L4"/>
    <property type="match status" value="1"/>
</dbReference>